<dbReference type="Pfam" id="PF07519">
    <property type="entry name" value="Tannase"/>
    <property type="match status" value="1"/>
</dbReference>
<comment type="similarity">
    <text evidence="1 8">Belongs to the tannase family.</text>
</comment>
<evidence type="ECO:0000256" key="2">
    <source>
        <dbReference type="ARBA" id="ARBA00022487"/>
    </source>
</evidence>
<dbReference type="SUPFAM" id="SSF53474">
    <property type="entry name" value="alpha/beta-Hydrolases"/>
    <property type="match status" value="1"/>
</dbReference>
<keyword evidence="3" id="KW-0479">Metal-binding</keyword>
<proteinExistence type="inferred from homology"/>
<evidence type="ECO:0000313" key="10">
    <source>
        <dbReference type="EMBL" id="KAF1953030.1"/>
    </source>
</evidence>
<dbReference type="Gene3D" id="3.40.50.1820">
    <property type="entry name" value="alpha/beta hydrolase"/>
    <property type="match status" value="1"/>
</dbReference>
<evidence type="ECO:0000256" key="6">
    <source>
        <dbReference type="ARBA" id="ARBA00022837"/>
    </source>
</evidence>
<gene>
    <name evidence="10" type="ORF">CC80DRAFT_494920</name>
</gene>
<reference evidence="10" key="1">
    <citation type="journal article" date="2020" name="Stud. Mycol.">
        <title>101 Dothideomycetes genomes: a test case for predicting lifestyles and emergence of pathogens.</title>
        <authorList>
            <person name="Haridas S."/>
            <person name="Albert R."/>
            <person name="Binder M."/>
            <person name="Bloem J."/>
            <person name="Labutti K."/>
            <person name="Salamov A."/>
            <person name="Andreopoulos B."/>
            <person name="Baker S."/>
            <person name="Barry K."/>
            <person name="Bills G."/>
            <person name="Bluhm B."/>
            <person name="Cannon C."/>
            <person name="Castanera R."/>
            <person name="Culley D."/>
            <person name="Daum C."/>
            <person name="Ezra D."/>
            <person name="Gonzalez J."/>
            <person name="Henrissat B."/>
            <person name="Kuo A."/>
            <person name="Liang C."/>
            <person name="Lipzen A."/>
            <person name="Lutzoni F."/>
            <person name="Magnuson J."/>
            <person name="Mondo S."/>
            <person name="Nolan M."/>
            <person name="Ohm R."/>
            <person name="Pangilinan J."/>
            <person name="Park H.-J."/>
            <person name="Ramirez L."/>
            <person name="Alfaro M."/>
            <person name="Sun H."/>
            <person name="Tritt A."/>
            <person name="Yoshinaga Y."/>
            <person name="Zwiers L.-H."/>
            <person name="Turgeon B."/>
            <person name="Goodwin S."/>
            <person name="Spatafora J."/>
            <person name="Crous P."/>
            <person name="Grigoriev I."/>
        </authorList>
    </citation>
    <scope>NUCLEOTIDE SEQUENCE</scope>
    <source>
        <strain evidence="10">CBS 675.92</strain>
    </source>
</reference>
<dbReference type="PANTHER" id="PTHR33938">
    <property type="entry name" value="FERULOYL ESTERASE B-RELATED"/>
    <property type="match status" value="1"/>
</dbReference>
<dbReference type="EC" id="3.1.1.-" evidence="8"/>
<organism evidence="10 11">
    <name type="scientific">Byssothecium circinans</name>
    <dbReference type="NCBI Taxonomy" id="147558"/>
    <lineage>
        <taxon>Eukaryota</taxon>
        <taxon>Fungi</taxon>
        <taxon>Dikarya</taxon>
        <taxon>Ascomycota</taxon>
        <taxon>Pezizomycotina</taxon>
        <taxon>Dothideomycetes</taxon>
        <taxon>Pleosporomycetidae</taxon>
        <taxon>Pleosporales</taxon>
        <taxon>Massarineae</taxon>
        <taxon>Massarinaceae</taxon>
        <taxon>Byssothecium</taxon>
    </lineage>
</organism>
<dbReference type="AlphaFoldDB" id="A0A6A5TM68"/>
<dbReference type="InterPro" id="IPR029058">
    <property type="entry name" value="AB_hydrolase_fold"/>
</dbReference>
<sequence length="583" mass="63925">MISIYAPILLLATRSVFSSESSKAKNVKEPAVPICEANTFTLADVVPGVKILSVTTASQKNYSTAGGIYGLPTVQVDDFCQVKISYTHTGSDDKIETEVWLPSNHGTWNGRYQAAGGGGYLTGLFDELLGPAVNNGYAASSTDGGHDRKNANDLTWALKANGKVNLDILHTAFTSSLAEQVLFSKKIVEQFYSEKPRYSYWVGCSQGGRQGYMMAQQYPDLLDGILANAPAISLTHIVMGDLWPQIVMKEAGYWMSGCEFEFFRQQAIEACDMLDGVSDGVISDPDICDFDPLHVIGKTFHCDGKDVEVTPVMAKIVQMIQQGPRTPFKKSIWHGFPWTTNLQYVAGTADNPAGMRTALPFPISASFFNTLLLEDPSFNVTKLSYADFMALWAQASYNYGWLFDSDNPNLNAFKASGGKLLTWHGINDHVIPYGNTVRYRERVEHIMGGAHEVDQFYRLFLAPGVNHCHGGVGPVPEDPLNVLVDWVEKNEPPEVVPASTKNKEGELVTRDLCAWPGKAKYMGLGDAKRASSWSCAGGTERPEVEDKFGERHREQRPLNSRAGDVLGGLKDRLEGLGLGLKIG</sequence>
<feature type="signal peptide" evidence="8">
    <location>
        <begin position="1"/>
        <end position="18"/>
    </location>
</feature>
<dbReference type="GO" id="GO:0046872">
    <property type="term" value="F:metal ion binding"/>
    <property type="evidence" value="ECO:0007669"/>
    <property type="project" value="UniProtKB-KW"/>
</dbReference>
<evidence type="ECO:0000313" key="11">
    <source>
        <dbReference type="Proteomes" id="UP000800035"/>
    </source>
</evidence>
<protein>
    <recommendedName>
        <fullName evidence="8">Carboxylic ester hydrolase</fullName>
        <ecNumber evidence="8">3.1.1.-</ecNumber>
    </recommendedName>
</protein>
<dbReference type="InterPro" id="IPR011118">
    <property type="entry name" value="Tannase/feruloyl_esterase"/>
</dbReference>
<feature type="chain" id="PRO_5025715665" description="Carboxylic ester hydrolase" evidence="8">
    <location>
        <begin position="19"/>
        <end position="583"/>
    </location>
</feature>
<feature type="region of interest" description="Disordered" evidence="9">
    <location>
        <begin position="532"/>
        <end position="564"/>
    </location>
</feature>
<keyword evidence="4 8" id="KW-0732">Signal</keyword>
<accession>A0A6A5TM68</accession>
<keyword evidence="5 8" id="KW-0378">Hydrolase</keyword>
<dbReference type="EMBL" id="ML977006">
    <property type="protein sequence ID" value="KAF1953030.1"/>
    <property type="molecule type" value="Genomic_DNA"/>
</dbReference>
<keyword evidence="6" id="KW-0106">Calcium</keyword>
<name>A0A6A5TM68_9PLEO</name>
<dbReference type="OrthoDB" id="3039123at2759"/>
<keyword evidence="11" id="KW-1185">Reference proteome</keyword>
<evidence type="ECO:0000256" key="1">
    <source>
        <dbReference type="ARBA" id="ARBA00006249"/>
    </source>
</evidence>
<keyword evidence="2" id="KW-0719">Serine esterase</keyword>
<keyword evidence="7" id="KW-1015">Disulfide bond</keyword>
<evidence type="ECO:0000256" key="7">
    <source>
        <dbReference type="ARBA" id="ARBA00023157"/>
    </source>
</evidence>
<dbReference type="Proteomes" id="UP000800035">
    <property type="component" value="Unassembled WGS sequence"/>
</dbReference>
<dbReference type="GO" id="GO:0030600">
    <property type="term" value="F:feruloyl esterase activity"/>
    <property type="evidence" value="ECO:0007669"/>
    <property type="project" value="UniProtKB-ARBA"/>
</dbReference>
<evidence type="ECO:0000256" key="4">
    <source>
        <dbReference type="ARBA" id="ARBA00022729"/>
    </source>
</evidence>
<feature type="compositionally biased region" description="Basic and acidic residues" evidence="9">
    <location>
        <begin position="540"/>
        <end position="556"/>
    </location>
</feature>
<evidence type="ECO:0000256" key="8">
    <source>
        <dbReference type="RuleBase" id="RU361238"/>
    </source>
</evidence>
<evidence type="ECO:0000256" key="9">
    <source>
        <dbReference type="SAM" id="MobiDB-lite"/>
    </source>
</evidence>
<evidence type="ECO:0000256" key="5">
    <source>
        <dbReference type="ARBA" id="ARBA00022801"/>
    </source>
</evidence>
<evidence type="ECO:0000256" key="3">
    <source>
        <dbReference type="ARBA" id="ARBA00022723"/>
    </source>
</evidence>
<dbReference type="PANTHER" id="PTHR33938:SF8">
    <property type="entry name" value="CARBOXYLIC ESTER HYDROLASE"/>
    <property type="match status" value="1"/>
</dbReference>